<gene>
    <name evidence="2" type="ORF">MVEN_02535900</name>
</gene>
<proteinExistence type="predicted"/>
<dbReference type="EMBL" id="JACAZI010000035">
    <property type="protein sequence ID" value="KAF7328489.1"/>
    <property type="molecule type" value="Genomic_DNA"/>
</dbReference>
<dbReference type="OrthoDB" id="3010992at2759"/>
<evidence type="ECO:0000313" key="3">
    <source>
        <dbReference type="Proteomes" id="UP000620124"/>
    </source>
</evidence>
<protein>
    <submittedName>
        <fullName evidence="2">Uncharacterized protein</fullName>
    </submittedName>
</protein>
<comment type="caution">
    <text evidence="2">The sequence shown here is derived from an EMBL/GenBank/DDBJ whole genome shotgun (WGS) entry which is preliminary data.</text>
</comment>
<keyword evidence="3" id="KW-1185">Reference proteome</keyword>
<accession>A0A8H6U3V3</accession>
<evidence type="ECO:0000313" key="2">
    <source>
        <dbReference type="EMBL" id="KAF7328489.1"/>
    </source>
</evidence>
<sequence length="775" mass="84257">MAGPRTDQIYTSTAPGSIRIKIEPSFALAFPTITAIKEEPQSVAIPIPDNSVRLRAINEGGREVFVLLSDSESDSGNDSDVEVTATLTRGASRSSSAAPQAFPDAMAVDDSNDEPDSDLVDSDTHWEDDFTSLVRVGNFRITQKVKVMRIEYIPDLACVYPIFHQPTAIVVDLSDPRHQLINPQTEDLYSGCEASSTKQLLNGKTPAAYAPGLHSKRVKSTIIAKVKRRLFPNGTDAAGVFKFYLDGLTKPLPEQYIHSYITTPDGGICILTCVPYLLKLLDDPGVNAFDDDTTYKRIEGKMNEWELTLFAKIVARAATVVRAYINRASTDFFERIFDELQQVKLAVTGKPMPLKRFVPGGNLEVMNADMDGAQILGICRSVMKHNVPEYSGIPNDTPPEQVAKEFVKICWRHAKEPVHDFKSLVTPAQHAHLLNFAYIASKEELVSFTAFAQGLGVKKIQDWWAHKQMHEWIIPCLVKSQSNIPAEVWDTTPSTTNTNEAQHAWTNSLTGTGRSLAEGLTAAYEVDMTVAQEIELTLSTGSTRARKARESQEVTDATKELEEEIAGELEKRRESNARSKELKEQLQNLKGKGGNKSSRPALLSASSSGRVKSAPGGAGTSAHKLSTQPVPVPAPPAEIPATLSAPPANLTATGTALANVPEFNPEFGSDVWSDMDFDFGMAPSNSVLASDAAGAPSFDFDTLFTPSELANLFGLDSAASAAPDAIRNFTNSIATPFPMSFEDSWLALTPRAEFSSSTQSLTPSVGIYNDGWPVL</sequence>
<evidence type="ECO:0000256" key="1">
    <source>
        <dbReference type="SAM" id="MobiDB-lite"/>
    </source>
</evidence>
<organism evidence="2 3">
    <name type="scientific">Mycena venus</name>
    <dbReference type="NCBI Taxonomy" id="2733690"/>
    <lineage>
        <taxon>Eukaryota</taxon>
        <taxon>Fungi</taxon>
        <taxon>Dikarya</taxon>
        <taxon>Basidiomycota</taxon>
        <taxon>Agaricomycotina</taxon>
        <taxon>Agaricomycetes</taxon>
        <taxon>Agaricomycetidae</taxon>
        <taxon>Agaricales</taxon>
        <taxon>Marasmiineae</taxon>
        <taxon>Mycenaceae</taxon>
        <taxon>Mycena</taxon>
    </lineage>
</organism>
<feature type="compositionally biased region" description="Basic and acidic residues" evidence="1">
    <location>
        <begin position="548"/>
        <end position="560"/>
    </location>
</feature>
<feature type="region of interest" description="Disordered" evidence="1">
    <location>
        <begin position="542"/>
        <end position="629"/>
    </location>
</feature>
<dbReference type="AlphaFoldDB" id="A0A8H6U3V3"/>
<dbReference type="Proteomes" id="UP000620124">
    <property type="component" value="Unassembled WGS sequence"/>
</dbReference>
<feature type="compositionally biased region" description="Basic and acidic residues" evidence="1">
    <location>
        <begin position="568"/>
        <end position="584"/>
    </location>
</feature>
<name>A0A8H6U3V3_9AGAR</name>
<feature type="compositionally biased region" description="Low complexity" evidence="1">
    <location>
        <begin position="597"/>
        <end position="608"/>
    </location>
</feature>
<reference evidence="2" key="1">
    <citation type="submission" date="2020-05" db="EMBL/GenBank/DDBJ databases">
        <title>Mycena genomes resolve the evolution of fungal bioluminescence.</title>
        <authorList>
            <person name="Tsai I.J."/>
        </authorList>
    </citation>
    <scope>NUCLEOTIDE SEQUENCE</scope>
    <source>
        <strain evidence="2">CCC161011</strain>
    </source>
</reference>